<comment type="caution">
    <text evidence="14">The sequence shown here is derived from an EMBL/GenBank/DDBJ whole genome shotgun (WGS) entry which is preliminary data.</text>
</comment>
<comment type="caution">
    <text evidence="11">Lacks conserved residue(s) required for the propagation of feature annotation.</text>
</comment>
<accession>A0A1F6NKZ7</accession>
<evidence type="ECO:0000256" key="9">
    <source>
        <dbReference type="ARBA" id="ARBA00023167"/>
    </source>
</evidence>
<dbReference type="Gene3D" id="3.40.50.720">
    <property type="entry name" value="NAD(P)-binding Rossmann-like Domain"/>
    <property type="match status" value="1"/>
</dbReference>
<evidence type="ECO:0000256" key="6">
    <source>
        <dbReference type="ARBA" id="ARBA00022857"/>
    </source>
</evidence>
<evidence type="ECO:0000313" key="14">
    <source>
        <dbReference type="EMBL" id="OGH84443.1"/>
    </source>
</evidence>
<dbReference type="InterPro" id="IPR000672">
    <property type="entry name" value="THF_DH/CycHdrlase"/>
</dbReference>
<evidence type="ECO:0000256" key="7">
    <source>
        <dbReference type="ARBA" id="ARBA00023002"/>
    </source>
</evidence>
<dbReference type="PANTHER" id="PTHR48099">
    <property type="entry name" value="C-1-TETRAHYDROFOLATE SYNTHASE, CYTOPLASMIC-RELATED"/>
    <property type="match status" value="1"/>
</dbReference>
<dbReference type="EC" id="3.5.4.9" evidence="11"/>
<dbReference type="Gene3D" id="3.40.50.10860">
    <property type="entry name" value="Leucine Dehydrogenase, chain A, domain 1"/>
    <property type="match status" value="1"/>
</dbReference>
<gene>
    <name evidence="11" type="primary">folD</name>
    <name evidence="14" type="ORF">A2261_01535</name>
</gene>
<dbReference type="GO" id="GO:0035999">
    <property type="term" value="P:tetrahydrofolate interconversion"/>
    <property type="evidence" value="ECO:0007669"/>
    <property type="project" value="UniProtKB-UniRule"/>
</dbReference>
<keyword evidence="11" id="KW-0028">Amino-acid biosynthesis</keyword>
<dbReference type="SUPFAM" id="SSF53223">
    <property type="entry name" value="Aminoacid dehydrogenase-like, N-terminal domain"/>
    <property type="match status" value="1"/>
</dbReference>
<dbReference type="GO" id="GO:0004477">
    <property type="term" value="F:methenyltetrahydrofolate cyclohydrolase activity"/>
    <property type="evidence" value="ECO:0007669"/>
    <property type="project" value="UniProtKB-UniRule"/>
</dbReference>
<comment type="catalytic activity">
    <reaction evidence="11">
        <text>(6R)-5,10-methylene-5,6,7,8-tetrahydrofolate + NADP(+) = (6R)-5,10-methenyltetrahydrofolate + NADPH</text>
        <dbReference type="Rhea" id="RHEA:22812"/>
        <dbReference type="ChEBI" id="CHEBI:15636"/>
        <dbReference type="ChEBI" id="CHEBI:57455"/>
        <dbReference type="ChEBI" id="CHEBI:57783"/>
        <dbReference type="ChEBI" id="CHEBI:58349"/>
        <dbReference type="EC" id="1.5.1.5"/>
    </reaction>
</comment>
<dbReference type="InterPro" id="IPR036291">
    <property type="entry name" value="NAD(P)-bd_dom_sf"/>
</dbReference>
<reference evidence="14 15" key="1">
    <citation type="journal article" date="2016" name="Nat. Commun.">
        <title>Thousands of microbial genomes shed light on interconnected biogeochemical processes in an aquifer system.</title>
        <authorList>
            <person name="Anantharaman K."/>
            <person name="Brown C.T."/>
            <person name="Hug L.A."/>
            <person name="Sharon I."/>
            <person name="Castelle C.J."/>
            <person name="Probst A.J."/>
            <person name="Thomas B.C."/>
            <person name="Singh A."/>
            <person name="Wilkins M.J."/>
            <person name="Karaoz U."/>
            <person name="Brodie E.L."/>
            <person name="Williams K.H."/>
            <person name="Hubbard S.S."/>
            <person name="Banfield J.F."/>
        </authorList>
    </citation>
    <scope>NUCLEOTIDE SEQUENCE [LARGE SCALE GENOMIC DNA]</scope>
</reference>
<dbReference type="SUPFAM" id="SSF51735">
    <property type="entry name" value="NAD(P)-binding Rossmann-fold domains"/>
    <property type="match status" value="1"/>
</dbReference>
<evidence type="ECO:0000256" key="10">
    <source>
        <dbReference type="ARBA" id="ARBA00023268"/>
    </source>
</evidence>
<dbReference type="InterPro" id="IPR020630">
    <property type="entry name" value="THF_DH/CycHdrlase_cat_dom"/>
</dbReference>
<evidence type="ECO:0000256" key="2">
    <source>
        <dbReference type="ARBA" id="ARBA00011738"/>
    </source>
</evidence>
<dbReference type="Proteomes" id="UP000177803">
    <property type="component" value="Unassembled WGS sequence"/>
</dbReference>
<dbReference type="GO" id="GO:0004488">
    <property type="term" value="F:methylenetetrahydrofolate dehydrogenase (NADP+) activity"/>
    <property type="evidence" value="ECO:0007669"/>
    <property type="project" value="UniProtKB-UniRule"/>
</dbReference>
<proteinExistence type="inferred from homology"/>
<dbReference type="HAMAP" id="MF_01576">
    <property type="entry name" value="THF_DHG_CYH"/>
    <property type="match status" value="1"/>
</dbReference>
<keyword evidence="7 11" id="KW-0560">Oxidoreductase</keyword>
<keyword evidence="5 11" id="KW-0378">Hydrolase</keyword>
<dbReference type="EC" id="1.5.1.5" evidence="11"/>
<feature type="domain" description="Tetrahydrofolate dehydrogenase/cyclohydrolase catalytic" evidence="12">
    <location>
        <begin position="6"/>
        <end position="120"/>
    </location>
</feature>
<dbReference type="Pfam" id="PF02882">
    <property type="entry name" value="THF_DHG_CYH_C"/>
    <property type="match status" value="1"/>
</dbReference>
<evidence type="ECO:0000259" key="13">
    <source>
        <dbReference type="Pfam" id="PF02882"/>
    </source>
</evidence>
<keyword evidence="4 11" id="KW-0658">Purine biosynthesis</keyword>
<comment type="catalytic activity">
    <reaction evidence="11">
        <text>(6R)-5,10-methenyltetrahydrofolate + H2O = (6R)-10-formyltetrahydrofolate + H(+)</text>
        <dbReference type="Rhea" id="RHEA:23700"/>
        <dbReference type="ChEBI" id="CHEBI:15377"/>
        <dbReference type="ChEBI" id="CHEBI:15378"/>
        <dbReference type="ChEBI" id="CHEBI:57455"/>
        <dbReference type="ChEBI" id="CHEBI:195366"/>
        <dbReference type="EC" id="3.5.4.9"/>
    </reaction>
</comment>
<dbReference type="InterPro" id="IPR046346">
    <property type="entry name" value="Aminoacid_DH-like_N_sf"/>
</dbReference>
<evidence type="ECO:0000256" key="5">
    <source>
        <dbReference type="ARBA" id="ARBA00022801"/>
    </source>
</evidence>
<keyword evidence="10 11" id="KW-0511">Multifunctional enzyme</keyword>
<dbReference type="GO" id="GO:0005829">
    <property type="term" value="C:cytosol"/>
    <property type="evidence" value="ECO:0007669"/>
    <property type="project" value="TreeGrafter"/>
</dbReference>
<evidence type="ECO:0000259" key="12">
    <source>
        <dbReference type="Pfam" id="PF00763"/>
    </source>
</evidence>
<feature type="binding site" evidence="11">
    <location>
        <begin position="165"/>
        <end position="167"/>
    </location>
    <ligand>
        <name>NADP(+)</name>
        <dbReference type="ChEBI" id="CHEBI:58349"/>
    </ligand>
</feature>
<evidence type="ECO:0000256" key="3">
    <source>
        <dbReference type="ARBA" id="ARBA00022563"/>
    </source>
</evidence>
<evidence type="ECO:0000313" key="15">
    <source>
        <dbReference type="Proteomes" id="UP000177803"/>
    </source>
</evidence>
<evidence type="ECO:0000256" key="11">
    <source>
        <dbReference type="HAMAP-Rule" id="MF_01576"/>
    </source>
</evidence>
<name>A0A1F6NKZ7_9BACT</name>
<comment type="subunit">
    <text evidence="2 11">Homodimer.</text>
</comment>
<keyword evidence="6 11" id="KW-0521">NADP</keyword>
<keyword evidence="9 11" id="KW-0486">Methionine biosynthesis</keyword>
<evidence type="ECO:0000256" key="1">
    <source>
        <dbReference type="ARBA" id="ARBA00004777"/>
    </source>
</evidence>
<comment type="similarity">
    <text evidence="11">Belongs to the tetrahydrofolate dehydrogenase/cyclohydrolase family.</text>
</comment>
<dbReference type="EMBL" id="MFQR01000020">
    <property type="protein sequence ID" value="OGH84443.1"/>
    <property type="molecule type" value="Genomic_DNA"/>
</dbReference>
<protein>
    <recommendedName>
        <fullName evidence="11">Bifunctional protein FolD</fullName>
    </recommendedName>
    <domain>
        <recommendedName>
            <fullName evidence="11">Methylenetetrahydrofolate dehydrogenase</fullName>
            <ecNumber evidence="11">1.5.1.5</ecNumber>
        </recommendedName>
    </domain>
    <domain>
        <recommendedName>
            <fullName evidence="11">Methenyltetrahydrofolate cyclohydrolase</fullName>
            <ecNumber evidence="11">3.5.4.9</ecNumber>
        </recommendedName>
    </domain>
</protein>
<organism evidence="14 15">
    <name type="scientific">Candidatus Magasanikbacteria bacterium RIFOXYA2_FULL_44_8</name>
    <dbReference type="NCBI Taxonomy" id="1798696"/>
    <lineage>
        <taxon>Bacteria</taxon>
        <taxon>Candidatus Magasanikiibacteriota</taxon>
    </lineage>
</organism>
<evidence type="ECO:0000256" key="4">
    <source>
        <dbReference type="ARBA" id="ARBA00022755"/>
    </source>
</evidence>
<feature type="domain" description="Tetrahydrofolate dehydrogenase/cyclohydrolase NAD(P)-binding" evidence="13">
    <location>
        <begin position="139"/>
        <end position="279"/>
    </location>
</feature>
<dbReference type="Pfam" id="PF00763">
    <property type="entry name" value="THF_DHG_CYH"/>
    <property type="match status" value="1"/>
</dbReference>
<comment type="pathway">
    <text evidence="1 11">One-carbon metabolism; tetrahydrofolate interconversion.</text>
</comment>
<comment type="function">
    <text evidence="11">Catalyzes the oxidation of 5,10-methylenetetrahydrofolate to 5,10-methenyltetrahydrofolate and then the hydrolysis of 5,10-methenyltetrahydrofolate to 10-formyltetrahydrofolate.</text>
</comment>
<sequence length="283" mass="30730">MTAIIIDGKQIAAQIEQKLKTRVAKLKKHNITPRLGVVCVGNDRPSQTYIRKKQEAALRVGVDFMLFKYPSTISRANLVNEIKTIQAKNKLTGLIIQLPLPEKLYCGDVLNAVSTDIDVDCLTDANIGKLVMRSNVIYPPTPASVMEIIKTIELEVAGKNITLVGTGSLVGKPLAIMLMNEGASVTTCNSRTQNIRQKTLSADIIVTGVGRKDLLRGDMIKRGAVVIDTGICFENGKMYGDCNREEMIKKASDYSPTPGGVGPVTVTKLLENVISCAERMGKV</sequence>
<dbReference type="GO" id="GO:0006164">
    <property type="term" value="P:purine nucleotide biosynthetic process"/>
    <property type="evidence" value="ECO:0007669"/>
    <property type="project" value="UniProtKB-KW"/>
</dbReference>
<dbReference type="UniPathway" id="UPA00193"/>
<keyword evidence="8 11" id="KW-0368">Histidine biosynthesis</keyword>
<evidence type="ECO:0000256" key="8">
    <source>
        <dbReference type="ARBA" id="ARBA00023102"/>
    </source>
</evidence>
<dbReference type="CDD" id="cd01080">
    <property type="entry name" value="NAD_bind_m-THF_DH_Cyclohyd"/>
    <property type="match status" value="1"/>
</dbReference>
<dbReference type="PANTHER" id="PTHR48099:SF5">
    <property type="entry name" value="C-1-TETRAHYDROFOLATE SYNTHASE, CYTOPLASMIC"/>
    <property type="match status" value="1"/>
</dbReference>
<dbReference type="AlphaFoldDB" id="A0A1F6NKZ7"/>
<dbReference type="InterPro" id="IPR020631">
    <property type="entry name" value="THF_DH/CycHdrlase_NAD-bd_dom"/>
</dbReference>
<dbReference type="PRINTS" id="PR00085">
    <property type="entry name" value="THFDHDRGNASE"/>
</dbReference>
<dbReference type="GO" id="GO:0009086">
    <property type="term" value="P:methionine biosynthetic process"/>
    <property type="evidence" value="ECO:0007669"/>
    <property type="project" value="UniProtKB-KW"/>
</dbReference>
<dbReference type="GO" id="GO:0000105">
    <property type="term" value="P:L-histidine biosynthetic process"/>
    <property type="evidence" value="ECO:0007669"/>
    <property type="project" value="UniProtKB-KW"/>
</dbReference>
<keyword evidence="3 11" id="KW-0554">One-carbon metabolism</keyword>
<feature type="binding site" evidence="11">
    <location>
        <position position="231"/>
    </location>
    <ligand>
        <name>NADP(+)</name>
        <dbReference type="ChEBI" id="CHEBI:58349"/>
    </ligand>
</feature>
<dbReference type="FunFam" id="3.40.50.10860:FF:000005">
    <property type="entry name" value="C-1-tetrahydrofolate synthase, cytoplasmic, putative"/>
    <property type="match status" value="1"/>
</dbReference>